<keyword evidence="1" id="KW-0175">Coiled coil</keyword>
<reference evidence="2 3" key="1">
    <citation type="journal article" date="2019" name="PLoS Negl. Trop. Dis.">
        <title>Revisiting the worldwide diversity of Leptospira species in the environment.</title>
        <authorList>
            <person name="Vincent A.T."/>
            <person name="Schiettekatte O."/>
            <person name="Bourhy P."/>
            <person name="Veyrier F.J."/>
            <person name="Picardeau M."/>
        </authorList>
    </citation>
    <scope>NUCLEOTIDE SEQUENCE [LARGE SCALE GENOMIC DNA]</scope>
    <source>
        <strain evidence="2 3">201702445</strain>
    </source>
</reference>
<evidence type="ECO:0000313" key="2">
    <source>
        <dbReference type="EMBL" id="TGL82498.1"/>
    </source>
</evidence>
<protein>
    <recommendedName>
        <fullName evidence="4">DUF5683 domain-containing protein</fullName>
    </recommendedName>
</protein>
<dbReference type="Proteomes" id="UP000297613">
    <property type="component" value="Unassembled WGS sequence"/>
</dbReference>
<dbReference type="NCBIfam" id="NF047433">
    <property type="entry name" value="Lepto_7_Nterm"/>
    <property type="match status" value="1"/>
</dbReference>
<evidence type="ECO:0000313" key="3">
    <source>
        <dbReference type="Proteomes" id="UP000297613"/>
    </source>
</evidence>
<organism evidence="2 3">
    <name type="scientific">Leptospira yasudae</name>
    <dbReference type="NCBI Taxonomy" id="2202201"/>
    <lineage>
        <taxon>Bacteria</taxon>
        <taxon>Pseudomonadati</taxon>
        <taxon>Spirochaetota</taxon>
        <taxon>Spirochaetia</taxon>
        <taxon>Leptospirales</taxon>
        <taxon>Leptospiraceae</taxon>
        <taxon>Leptospira</taxon>
    </lineage>
</organism>
<dbReference type="AlphaFoldDB" id="A0A6N4QXN5"/>
<sequence length="261" mass="29282">MPLWSAQTILLKNGTSLKGEVTGQNEKAITVRSADGGVQTISKRSILKVIYRDVNEDEAKRIRQEEETKIREAKSAEEKKRIEEEAVVIKPPVNPSGTRSRWSLVWRSAVLPGWGHYKAERKKTAIVYGALFWTGVVATGLAAKQIESKKAAYDEASLYGQVSGNLLFGEAYVSDKRSAYKKSIEDYQNMAAGTVLIYLIQLTHSYFTGVEWEKEEIAITPDGVIRTKGLQLDSMREMNPLNANSGNALGWRAEARYNWFF</sequence>
<feature type="coiled-coil region" evidence="1">
    <location>
        <begin position="56"/>
        <end position="83"/>
    </location>
</feature>
<comment type="caution">
    <text evidence="2">The sequence shown here is derived from an EMBL/GenBank/DDBJ whole genome shotgun (WGS) entry which is preliminary data.</text>
</comment>
<evidence type="ECO:0000256" key="1">
    <source>
        <dbReference type="SAM" id="Coils"/>
    </source>
</evidence>
<accession>A0A6N4QXN5</accession>
<name>A0A6N4QXN5_9LEPT</name>
<evidence type="ECO:0008006" key="4">
    <source>
        <dbReference type="Google" id="ProtNLM"/>
    </source>
</evidence>
<gene>
    <name evidence="2" type="ORF">EHQ83_13890</name>
</gene>
<proteinExistence type="predicted"/>
<dbReference type="EMBL" id="RQGM01000057">
    <property type="protein sequence ID" value="TGL82498.1"/>
    <property type="molecule type" value="Genomic_DNA"/>
</dbReference>